<reference evidence="1" key="1">
    <citation type="submission" date="2020-07" db="EMBL/GenBank/DDBJ databases">
        <title>Huge and variable diversity of episymbiotic CPR bacteria and DPANN archaea in groundwater ecosystems.</title>
        <authorList>
            <person name="He C.Y."/>
            <person name="Keren R."/>
            <person name="Whittaker M."/>
            <person name="Farag I.F."/>
            <person name="Doudna J."/>
            <person name="Cate J.H.D."/>
            <person name="Banfield J.F."/>
        </authorList>
    </citation>
    <scope>NUCLEOTIDE SEQUENCE</scope>
    <source>
        <strain evidence="1">NC_groundwater_1586_Pr3_B-0.1um_66_15</strain>
    </source>
</reference>
<accession>A0A933KZI3</accession>
<dbReference type="Proteomes" id="UP000782610">
    <property type="component" value="Unassembled WGS sequence"/>
</dbReference>
<dbReference type="InterPro" id="IPR010419">
    <property type="entry name" value="CO_DH_gsu"/>
</dbReference>
<comment type="caution">
    <text evidence="1">The sequence shown here is derived from an EMBL/GenBank/DDBJ whole genome shotgun (WGS) entry which is preliminary data.</text>
</comment>
<dbReference type="AlphaFoldDB" id="A0A933KZI3"/>
<evidence type="ECO:0000313" key="2">
    <source>
        <dbReference type="Proteomes" id="UP000782610"/>
    </source>
</evidence>
<organism evidence="1 2">
    <name type="scientific">Devosia nanyangense</name>
    <dbReference type="NCBI Taxonomy" id="1228055"/>
    <lineage>
        <taxon>Bacteria</taxon>
        <taxon>Pseudomonadati</taxon>
        <taxon>Pseudomonadota</taxon>
        <taxon>Alphaproteobacteria</taxon>
        <taxon>Hyphomicrobiales</taxon>
        <taxon>Devosiaceae</taxon>
        <taxon>Devosia</taxon>
    </lineage>
</organism>
<dbReference type="Gene3D" id="3.30.530.20">
    <property type="match status" value="1"/>
</dbReference>
<dbReference type="InterPro" id="IPR023393">
    <property type="entry name" value="START-like_dom_sf"/>
</dbReference>
<dbReference type="EMBL" id="JACRAF010000017">
    <property type="protein sequence ID" value="MBI4921193.1"/>
    <property type="molecule type" value="Genomic_DNA"/>
</dbReference>
<evidence type="ECO:0008006" key="3">
    <source>
        <dbReference type="Google" id="ProtNLM"/>
    </source>
</evidence>
<sequence length="87" mass="8903">MHPAERYTLTGRGKGGLLGLAHAAAEITLTDDADGTILSFDAIGKADGGIMRLGKALIGNSAQHVIDGFFEAIGRQMGVEVTALPPG</sequence>
<protein>
    <recommendedName>
        <fullName evidence="3">Carbon monoxide dehydrogenase</fullName>
    </recommendedName>
</protein>
<proteinExistence type="predicted"/>
<name>A0A933KZI3_9HYPH</name>
<dbReference type="Pfam" id="PF06240">
    <property type="entry name" value="COXG"/>
    <property type="match status" value="1"/>
</dbReference>
<gene>
    <name evidence="1" type="ORF">HY834_05550</name>
</gene>
<evidence type="ECO:0000313" key="1">
    <source>
        <dbReference type="EMBL" id="MBI4921193.1"/>
    </source>
</evidence>
<dbReference type="SUPFAM" id="SSF55961">
    <property type="entry name" value="Bet v1-like"/>
    <property type="match status" value="1"/>
</dbReference>